<dbReference type="Pfam" id="PF00392">
    <property type="entry name" value="GntR"/>
    <property type="match status" value="1"/>
</dbReference>
<evidence type="ECO:0000313" key="5">
    <source>
        <dbReference type="EMBL" id="PYG87469.1"/>
    </source>
</evidence>
<dbReference type="SUPFAM" id="SSF46785">
    <property type="entry name" value="Winged helix' DNA-binding domain"/>
    <property type="match status" value="1"/>
</dbReference>
<dbReference type="InterPro" id="IPR036390">
    <property type="entry name" value="WH_DNA-bd_sf"/>
</dbReference>
<reference evidence="5 6" key="1">
    <citation type="submission" date="2018-06" db="EMBL/GenBank/DDBJ databases">
        <title>Genomic Encyclopedia of Type Strains, Phase I: the one thousand microbial genomes (KMG-I) project.</title>
        <authorList>
            <person name="Kyrpides N."/>
        </authorList>
    </citation>
    <scope>NUCLEOTIDE SEQUENCE [LARGE SCALE GENOMIC DNA]</scope>
    <source>
        <strain evidence="5 6">DSM 19573</strain>
    </source>
</reference>
<name>A0A318XJL5_9FIRM</name>
<gene>
    <name evidence="5" type="ORF">LY28_02139</name>
</gene>
<keyword evidence="1" id="KW-0805">Transcription regulation</keyword>
<keyword evidence="3" id="KW-0804">Transcription</keyword>
<dbReference type="PANTHER" id="PTHR38445">
    <property type="entry name" value="HTH-TYPE TRANSCRIPTIONAL REPRESSOR YTRA"/>
    <property type="match status" value="1"/>
</dbReference>
<comment type="caution">
    <text evidence="5">The sequence shown here is derived from an EMBL/GenBank/DDBJ whole genome shotgun (WGS) entry which is preliminary data.</text>
</comment>
<feature type="domain" description="HTH gntR-type" evidence="4">
    <location>
        <begin position="9"/>
        <end position="77"/>
    </location>
</feature>
<dbReference type="Proteomes" id="UP000248132">
    <property type="component" value="Unassembled WGS sequence"/>
</dbReference>
<dbReference type="PANTHER" id="PTHR38445:SF6">
    <property type="entry name" value="GNTR-FAMILY TRANSCRIPTIONAL REGULATOR"/>
    <property type="match status" value="1"/>
</dbReference>
<dbReference type="InterPro" id="IPR036388">
    <property type="entry name" value="WH-like_DNA-bd_sf"/>
</dbReference>
<dbReference type="SMART" id="SM00345">
    <property type="entry name" value="HTH_GNTR"/>
    <property type="match status" value="1"/>
</dbReference>
<evidence type="ECO:0000256" key="1">
    <source>
        <dbReference type="ARBA" id="ARBA00023015"/>
    </source>
</evidence>
<evidence type="ECO:0000256" key="3">
    <source>
        <dbReference type="ARBA" id="ARBA00023163"/>
    </source>
</evidence>
<accession>A0A318XJL5</accession>
<proteinExistence type="predicted"/>
<sequence length="132" mass="15086">MPKDFSSNAPIYVQIMNEVKLKIVSGGWEPGQRLQSVRELAVEFSVNPNTMQRALSELERDGLLYTERTAGRYVSQDKTKISKARDEMAEEYTDSYYNSMIRLGYGKEDIVGIVSGKSGIKRRKENEQVNRD</sequence>
<dbReference type="Gene3D" id="1.10.10.10">
    <property type="entry name" value="Winged helix-like DNA-binding domain superfamily/Winged helix DNA-binding domain"/>
    <property type="match status" value="1"/>
</dbReference>
<dbReference type="InterPro" id="IPR000524">
    <property type="entry name" value="Tscrpt_reg_HTH_GntR"/>
</dbReference>
<evidence type="ECO:0000259" key="4">
    <source>
        <dbReference type="PROSITE" id="PS50949"/>
    </source>
</evidence>
<dbReference type="GO" id="GO:0003677">
    <property type="term" value="F:DNA binding"/>
    <property type="evidence" value="ECO:0007669"/>
    <property type="project" value="UniProtKB-KW"/>
</dbReference>
<dbReference type="OrthoDB" id="163333at2"/>
<dbReference type="PROSITE" id="PS50949">
    <property type="entry name" value="HTH_GNTR"/>
    <property type="match status" value="1"/>
</dbReference>
<dbReference type="EMBL" id="QKMR01000011">
    <property type="protein sequence ID" value="PYG87469.1"/>
    <property type="molecule type" value="Genomic_DNA"/>
</dbReference>
<organism evidence="5 6">
    <name type="scientific">Ruminiclostridium sufflavum DSM 19573</name>
    <dbReference type="NCBI Taxonomy" id="1121337"/>
    <lineage>
        <taxon>Bacteria</taxon>
        <taxon>Bacillati</taxon>
        <taxon>Bacillota</taxon>
        <taxon>Clostridia</taxon>
        <taxon>Eubacteriales</taxon>
        <taxon>Oscillospiraceae</taxon>
        <taxon>Ruminiclostridium</taxon>
    </lineage>
</organism>
<evidence type="ECO:0000256" key="2">
    <source>
        <dbReference type="ARBA" id="ARBA00023125"/>
    </source>
</evidence>
<dbReference type="CDD" id="cd07377">
    <property type="entry name" value="WHTH_GntR"/>
    <property type="match status" value="1"/>
</dbReference>
<keyword evidence="2 5" id="KW-0238">DNA-binding</keyword>
<dbReference type="GO" id="GO:0003700">
    <property type="term" value="F:DNA-binding transcription factor activity"/>
    <property type="evidence" value="ECO:0007669"/>
    <property type="project" value="InterPro"/>
</dbReference>
<dbReference type="AlphaFoldDB" id="A0A318XJL5"/>
<protein>
    <submittedName>
        <fullName evidence="5">DNA-binding transcriptional regulator YhcF (GntR family)</fullName>
    </submittedName>
</protein>
<evidence type="ECO:0000313" key="6">
    <source>
        <dbReference type="Proteomes" id="UP000248132"/>
    </source>
</evidence>
<keyword evidence="6" id="KW-1185">Reference proteome</keyword>
<dbReference type="RefSeq" id="WP_110462165.1">
    <property type="nucleotide sequence ID" value="NZ_QKMR01000011.1"/>
</dbReference>